<keyword evidence="5" id="KW-1185">Reference proteome</keyword>
<dbReference type="PRINTS" id="PR00081">
    <property type="entry name" value="GDHRDH"/>
</dbReference>
<evidence type="ECO:0000256" key="2">
    <source>
        <dbReference type="ARBA" id="ARBA00022857"/>
    </source>
</evidence>
<protein>
    <recommendedName>
        <fullName evidence="6">NAD(P)-binding protein</fullName>
    </recommendedName>
</protein>
<evidence type="ECO:0000313" key="5">
    <source>
        <dbReference type="Proteomes" id="UP001590951"/>
    </source>
</evidence>
<keyword evidence="2" id="KW-0521">NADP</keyword>
<organism evidence="4 5">
    <name type="scientific">Lepraria finkii</name>
    <dbReference type="NCBI Taxonomy" id="1340010"/>
    <lineage>
        <taxon>Eukaryota</taxon>
        <taxon>Fungi</taxon>
        <taxon>Dikarya</taxon>
        <taxon>Ascomycota</taxon>
        <taxon>Pezizomycotina</taxon>
        <taxon>Lecanoromycetes</taxon>
        <taxon>OSLEUM clade</taxon>
        <taxon>Lecanoromycetidae</taxon>
        <taxon>Lecanorales</taxon>
        <taxon>Lecanorineae</taxon>
        <taxon>Stereocaulaceae</taxon>
        <taxon>Lepraria</taxon>
    </lineage>
</organism>
<evidence type="ECO:0000313" key="4">
    <source>
        <dbReference type="EMBL" id="KAL2055629.1"/>
    </source>
</evidence>
<name>A0ABR4BCR1_9LECA</name>
<dbReference type="PANTHER" id="PTHR24320:SF236">
    <property type="entry name" value="SHORT-CHAIN DEHYDROGENASE-RELATED"/>
    <property type="match status" value="1"/>
</dbReference>
<gene>
    <name evidence="4" type="ORF">ABVK25_003871</name>
</gene>
<accession>A0ABR4BCR1</accession>
<evidence type="ECO:0000256" key="1">
    <source>
        <dbReference type="ARBA" id="ARBA00006484"/>
    </source>
</evidence>
<dbReference type="EMBL" id="JBHFEH010000010">
    <property type="protein sequence ID" value="KAL2055629.1"/>
    <property type="molecule type" value="Genomic_DNA"/>
</dbReference>
<sequence length="300" mass="32760">MGNQVTHFFPPHPPSPRTVPDLSAKVYIVTGASSGIGEQVAYIPYLKNTKVYTAARSESKASAAITRIKARKTFLNEKDRLDILFSNAGVMLGPQSAGSKTAQGYEVELGTNCIGPFHFTKLLRPILVQTAKTAPADSVRIVWVSSNSAENNSPKNGIDMSNLDYHIDKSGPMKYGISKAVNIFDSSEFARRTKGEGIISVALHPGALKSDLNLHTPAWLLFLAGWILKKPIYGAYTEIFAGMSPEIDASRSGCYIIPWGKFYVELRKGMVVAQMGEDKGGTGVAGMFWEWCEEQVKDYA</sequence>
<dbReference type="Gene3D" id="3.40.50.720">
    <property type="entry name" value="NAD(P)-binding Rossmann-like Domain"/>
    <property type="match status" value="1"/>
</dbReference>
<dbReference type="Proteomes" id="UP001590951">
    <property type="component" value="Unassembled WGS sequence"/>
</dbReference>
<comment type="similarity">
    <text evidence="1">Belongs to the short-chain dehydrogenases/reductases (SDR) family.</text>
</comment>
<dbReference type="PANTHER" id="PTHR24320">
    <property type="entry name" value="RETINOL DEHYDROGENASE"/>
    <property type="match status" value="1"/>
</dbReference>
<evidence type="ECO:0008006" key="6">
    <source>
        <dbReference type="Google" id="ProtNLM"/>
    </source>
</evidence>
<keyword evidence="3" id="KW-0560">Oxidoreductase</keyword>
<proteinExistence type="inferred from homology"/>
<evidence type="ECO:0000256" key="3">
    <source>
        <dbReference type="ARBA" id="ARBA00023002"/>
    </source>
</evidence>
<dbReference type="SUPFAM" id="SSF51735">
    <property type="entry name" value="NAD(P)-binding Rossmann-fold domains"/>
    <property type="match status" value="1"/>
</dbReference>
<dbReference type="InterPro" id="IPR036291">
    <property type="entry name" value="NAD(P)-bd_dom_sf"/>
</dbReference>
<comment type="caution">
    <text evidence="4">The sequence shown here is derived from an EMBL/GenBank/DDBJ whole genome shotgun (WGS) entry which is preliminary data.</text>
</comment>
<reference evidence="4 5" key="1">
    <citation type="submission" date="2024-09" db="EMBL/GenBank/DDBJ databases">
        <title>Rethinking Asexuality: The Enigmatic Case of Functional Sexual Genes in Lepraria (Stereocaulaceae).</title>
        <authorList>
            <person name="Doellman M."/>
            <person name="Sun Y."/>
            <person name="Barcenas-Pena A."/>
            <person name="Lumbsch H.T."/>
            <person name="Grewe F."/>
        </authorList>
    </citation>
    <scope>NUCLEOTIDE SEQUENCE [LARGE SCALE GENOMIC DNA]</scope>
    <source>
        <strain evidence="4 5">Grewe 0041</strain>
    </source>
</reference>
<dbReference type="InterPro" id="IPR002347">
    <property type="entry name" value="SDR_fam"/>
</dbReference>